<dbReference type="Pfam" id="PF09983">
    <property type="entry name" value="JetD_C"/>
    <property type="match status" value="1"/>
</dbReference>
<organism evidence="3 4">
    <name type="scientific">Dyella jejuensis</name>
    <dbReference type="NCBI Taxonomy" id="1432009"/>
    <lineage>
        <taxon>Bacteria</taxon>
        <taxon>Pseudomonadati</taxon>
        <taxon>Pseudomonadota</taxon>
        <taxon>Gammaproteobacteria</taxon>
        <taxon>Lysobacterales</taxon>
        <taxon>Rhodanobacteraceae</taxon>
        <taxon>Dyella</taxon>
    </lineage>
</organism>
<evidence type="ECO:0000313" key="4">
    <source>
        <dbReference type="Proteomes" id="UP001620461"/>
    </source>
</evidence>
<feature type="domain" description="DUF3322" evidence="2">
    <location>
        <begin position="4"/>
        <end position="192"/>
    </location>
</feature>
<dbReference type="InterPro" id="IPR014544">
    <property type="entry name" value="UCP028408"/>
</dbReference>
<evidence type="ECO:0008006" key="5">
    <source>
        <dbReference type="Google" id="ProtNLM"/>
    </source>
</evidence>
<reference evidence="3 4" key="1">
    <citation type="submission" date="2020-10" db="EMBL/GenBank/DDBJ databases">
        <title>Phylogeny of dyella-like bacteria.</title>
        <authorList>
            <person name="Fu J."/>
        </authorList>
    </citation>
    <scope>NUCLEOTIDE SEQUENCE [LARGE SCALE GENOMIC DNA]</scope>
    <source>
        <strain evidence="3 4">JP1</strain>
    </source>
</reference>
<dbReference type="InterPro" id="IPR024537">
    <property type="entry name" value="DUF3322"/>
</dbReference>
<feature type="domain" description="Wadjet protein JetD C-terminal" evidence="1">
    <location>
        <begin position="209"/>
        <end position="388"/>
    </location>
</feature>
<keyword evidence="4" id="KW-1185">Reference proteome</keyword>
<sequence length="395" mass="44645">MQSPDALRVRLHTAWSRNRHEWLAGGGEWPRSFNTEAPTEAQALSQWEVFDAWLAQWREVSKAGAGQVVEALRQWPRLGTQQLPCAWRFDSPESVAAALGQSPLWQRVKQRFDRLMAWGCGMTDHVGAWRLALARHFDVLADASDADLRRLQDVVAWLLAHPASGLYPRQLPVAGIDSKWMDVRRAVVTRWLSVLRGDSACADFYQASGLRAPPDRLRMRLLDASLRAQLGGIADLEAPVEQIAALSLSGIRQVLIVENLYTCMAMEDLPGTVLFMGRGNAIEAFAALPWLACLPILYWGDLDTYGMAILSRLRGYLPNECVQSLLMDTETLHAFKTLWGEDARHPAEVLPNLTDAEQQLYRELRHDQHGIRVRLEQERIAWDWAWSRLSRANPA</sequence>
<dbReference type="RefSeq" id="WP_404545326.1">
    <property type="nucleotide sequence ID" value="NZ_JADIKJ010000002.1"/>
</dbReference>
<accession>A0ABW8JG28</accession>
<dbReference type="Pfam" id="PF11795">
    <property type="entry name" value="DUF3322"/>
    <property type="match status" value="1"/>
</dbReference>
<evidence type="ECO:0000259" key="1">
    <source>
        <dbReference type="Pfam" id="PF09983"/>
    </source>
</evidence>
<name>A0ABW8JG28_9GAMM</name>
<gene>
    <name evidence="3" type="ORF">ISP15_02700</name>
</gene>
<evidence type="ECO:0000313" key="3">
    <source>
        <dbReference type="EMBL" id="MFK2899231.1"/>
    </source>
</evidence>
<dbReference type="InterPro" id="IPR024534">
    <property type="entry name" value="JetD_C"/>
</dbReference>
<dbReference type="Proteomes" id="UP001620461">
    <property type="component" value="Unassembled WGS sequence"/>
</dbReference>
<dbReference type="PIRSF" id="PIRSF028408">
    <property type="entry name" value="UCP028408"/>
    <property type="match status" value="1"/>
</dbReference>
<comment type="caution">
    <text evidence="3">The sequence shown here is derived from an EMBL/GenBank/DDBJ whole genome shotgun (WGS) entry which is preliminary data.</text>
</comment>
<protein>
    <recommendedName>
        <fullName evidence="5">DUF3322 and DUF2220 domain-containing protein</fullName>
    </recommendedName>
</protein>
<evidence type="ECO:0000259" key="2">
    <source>
        <dbReference type="Pfam" id="PF11795"/>
    </source>
</evidence>
<proteinExistence type="predicted"/>
<dbReference type="EMBL" id="JADIKJ010000002">
    <property type="protein sequence ID" value="MFK2899231.1"/>
    <property type="molecule type" value="Genomic_DNA"/>
</dbReference>